<comment type="caution">
    <text evidence="2">The sequence shown here is derived from an EMBL/GenBank/DDBJ whole genome shotgun (WGS) entry which is preliminary data.</text>
</comment>
<name>A0ABW4SVI4_9ACTN</name>
<dbReference type="Proteomes" id="UP001597368">
    <property type="component" value="Unassembled WGS sequence"/>
</dbReference>
<feature type="signal peptide" evidence="1">
    <location>
        <begin position="1"/>
        <end position="32"/>
    </location>
</feature>
<sequence length="169" mass="17202">MNDTVTSTIRKTAAFGTGAALAAGLMSGTAQAAPSATTAAGLTPSASRPISVAIMRPIRVNCGIVTCSAYLSRARTTAAHQAFLSHADAKVKDLNALCDSAKTAAFDGSSLCKRALDRFGGAVGRNLAAATKRGGCFVVRWSPGKAVFGAVDLYSFGNVPLSNPFCDAI</sequence>
<reference evidence="3" key="1">
    <citation type="journal article" date="2019" name="Int. J. Syst. Evol. Microbiol.">
        <title>The Global Catalogue of Microorganisms (GCM) 10K type strain sequencing project: providing services to taxonomists for standard genome sequencing and annotation.</title>
        <authorList>
            <consortium name="The Broad Institute Genomics Platform"/>
            <consortium name="The Broad Institute Genome Sequencing Center for Infectious Disease"/>
            <person name="Wu L."/>
            <person name="Ma J."/>
        </authorList>
    </citation>
    <scope>NUCLEOTIDE SEQUENCE [LARGE SCALE GENOMIC DNA]</scope>
    <source>
        <strain evidence="3">ICMP 6774ER</strain>
    </source>
</reference>
<keyword evidence="3" id="KW-1185">Reference proteome</keyword>
<feature type="chain" id="PRO_5047462778" description="Subtilisin inhibitor domain-containing protein" evidence="1">
    <location>
        <begin position="33"/>
        <end position="169"/>
    </location>
</feature>
<evidence type="ECO:0000313" key="2">
    <source>
        <dbReference type="EMBL" id="MFD1933189.1"/>
    </source>
</evidence>
<dbReference type="RefSeq" id="WP_379573235.1">
    <property type="nucleotide sequence ID" value="NZ_JBHUFV010000025.1"/>
</dbReference>
<proteinExistence type="predicted"/>
<protein>
    <recommendedName>
        <fullName evidence="4">Subtilisin inhibitor domain-containing protein</fullName>
    </recommendedName>
</protein>
<evidence type="ECO:0000256" key="1">
    <source>
        <dbReference type="SAM" id="SignalP"/>
    </source>
</evidence>
<evidence type="ECO:0008006" key="4">
    <source>
        <dbReference type="Google" id="ProtNLM"/>
    </source>
</evidence>
<keyword evidence="1" id="KW-0732">Signal</keyword>
<organism evidence="2 3">
    <name type="scientific">Nonomuraea mangrovi</name>
    <dbReference type="NCBI Taxonomy" id="2316207"/>
    <lineage>
        <taxon>Bacteria</taxon>
        <taxon>Bacillati</taxon>
        <taxon>Actinomycetota</taxon>
        <taxon>Actinomycetes</taxon>
        <taxon>Streptosporangiales</taxon>
        <taxon>Streptosporangiaceae</taxon>
        <taxon>Nonomuraea</taxon>
    </lineage>
</organism>
<accession>A0ABW4SVI4</accession>
<evidence type="ECO:0000313" key="3">
    <source>
        <dbReference type="Proteomes" id="UP001597368"/>
    </source>
</evidence>
<gene>
    <name evidence="2" type="ORF">ACFSKW_17080</name>
</gene>
<dbReference type="EMBL" id="JBHUFV010000025">
    <property type="protein sequence ID" value="MFD1933189.1"/>
    <property type="molecule type" value="Genomic_DNA"/>
</dbReference>